<keyword evidence="1" id="KW-0732">Signal</keyword>
<protein>
    <submittedName>
        <fullName evidence="3">Amino acid ABC transporter substrate-binding protein</fullName>
    </submittedName>
</protein>
<dbReference type="EMBL" id="CP007441">
    <property type="protein sequence ID" value="AHL77710.1"/>
    <property type="molecule type" value="Genomic_DNA"/>
</dbReference>
<sequence>MNPPSHRHLTLALSLLALLFGSQTASASAGISVVTEELPPYNMTIDGKLTGMATEVVQAVLDEVGEPAHIQSMPWARAYDIALNSENVLIYSIARTPQRESLFKWVGVIAPTRWYLFSLPGTQFSLKSLEDARQYQIATVKEDVGEQYLISQGFEVGRNLQSSNKYEHNYQKLKAGRVHLWISNELNAHYLVRQASGNPNESAVPQLSLDDLGGANGLCMAFSLNTSDELVERFRQALARVRADGRYDAIAAKWLK</sequence>
<dbReference type="KEGG" id="pstt:CH92_01415"/>
<name>W8R448_STUST</name>
<evidence type="ECO:0000256" key="1">
    <source>
        <dbReference type="SAM" id="SignalP"/>
    </source>
</evidence>
<evidence type="ECO:0000313" key="3">
    <source>
        <dbReference type="EMBL" id="AHL77710.1"/>
    </source>
</evidence>
<proteinExistence type="predicted"/>
<feature type="domain" description="Solute-binding protein family 3/N-terminal" evidence="2">
    <location>
        <begin position="34"/>
        <end position="255"/>
    </location>
</feature>
<accession>W8R448</accession>
<dbReference type="PATRIC" id="fig|316.77.peg.286"/>
<reference evidence="4" key="1">
    <citation type="journal article" date="2014" name="Genome Announc.">
        <title>Complete Genome Sequence of the Highly Transformable Pseudomonas stutzeri Strain 28a24.</title>
        <authorList>
            <person name="Smith B.A."/>
            <person name="Dougherty K.M."/>
            <person name="Baltrus D.A."/>
        </authorList>
    </citation>
    <scope>NUCLEOTIDE SEQUENCE [LARGE SCALE GENOMIC DNA]</scope>
    <source>
        <strain evidence="4">28a24</strain>
    </source>
</reference>
<gene>
    <name evidence="3" type="ORF">CH92_01415</name>
</gene>
<feature type="signal peptide" evidence="1">
    <location>
        <begin position="1"/>
        <end position="27"/>
    </location>
</feature>
<dbReference type="InterPro" id="IPR001638">
    <property type="entry name" value="Solute-binding_3/MltF_N"/>
</dbReference>
<dbReference type="OrthoDB" id="8587856at2"/>
<dbReference type="PANTHER" id="PTHR38834">
    <property type="entry name" value="PERIPLASMIC SUBSTRATE BINDING PROTEIN FAMILY 3"/>
    <property type="match status" value="1"/>
</dbReference>
<feature type="chain" id="PRO_5004912390" evidence="1">
    <location>
        <begin position="28"/>
        <end position="256"/>
    </location>
</feature>
<reference evidence="3 4" key="2">
    <citation type="submission" date="2014-03" db="EMBL/GenBank/DDBJ databases">
        <authorList>
            <person name="Baltrus D."/>
            <person name="Dougherty K."/>
        </authorList>
    </citation>
    <scope>NUCLEOTIDE SEQUENCE</scope>
    <source>
        <strain evidence="3 4">28a24</strain>
    </source>
</reference>
<evidence type="ECO:0000259" key="2">
    <source>
        <dbReference type="Pfam" id="PF00497"/>
    </source>
</evidence>
<dbReference type="PANTHER" id="PTHR38834:SF3">
    <property type="entry name" value="SOLUTE-BINDING PROTEIN FAMILY 3_N-TERMINAL DOMAIN-CONTAINING PROTEIN"/>
    <property type="match status" value="1"/>
</dbReference>
<dbReference type="SUPFAM" id="SSF53850">
    <property type="entry name" value="Periplasmic binding protein-like II"/>
    <property type="match status" value="1"/>
</dbReference>
<dbReference type="AlphaFoldDB" id="W8R448"/>
<dbReference type="Gene3D" id="3.40.190.10">
    <property type="entry name" value="Periplasmic binding protein-like II"/>
    <property type="match status" value="2"/>
</dbReference>
<dbReference type="Pfam" id="PF00497">
    <property type="entry name" value="SBP_bac_3"/>
    <property type="match status" value="1"/>
</dbReference>
<organism evidence="3 4">
    <name type="scientific">Stutzerimonas stutzeri</name>
    <name type="common">Pseudomonas stutzeri</name>
    <dbReference type="NCBI Taxonomy" id="316"/>
    <lineage>
        <taxon>Bacteria</taxon>
        <taxon>Pseudomonadati</taxon>
        <taxon>Pseudomonadota</taxon>
        <taxon>Gammaproteobacteria</taxon>
        <taxon>Pseudomonadales</taxon>
        <taxon>Pseudomonadaceae</taxon>
        <taxon>Stutzerimonas</taxon>
    </lineage>
</organism>
<dbReference type="Proteomes" id="UP000019522">
    <property type="component" value="Chromosome"/>
</dbReference>
<evidence type="ECO:0000313" key="4">
    <source>
        <dbReference type="Proteomes" id="UP000019522"/>
    </source>
</evidence>
<dbReference type="RefSeq" id="WP_025243819.1">
    <property type="nucleotide sequence ID" value="NZ_CP007441.1"/>
</dbReference>